<dbReference type="RefSeq" id="WP_240591801.1">
    <property type="nucleotide sequence ID" value="NZ_JAKUDL010000005.1"/>
</dbReference>
<gene>
    <name evidence="1" type="ORF">MJ923_15030</name>
</gene>
<sequence>MNATRSVFAALLIVLGLFFAGWAGVAQAFSADHSVESAALSGGQSCAELCSDFDGIFSEINGIDGNNLPVHLELSAATPFGATPFAAKALGSGSHHAGSSLPLGKDLNIPRSFRWQVLQSQWQRDFAPEYQLLFELAMPSSPELEPGRIEPKPPQVQWVLGPQTGGTLRPGGWKDTNLQFRFIQQADFSLA</sequence>
<dbReference type="EMBL" id="JAKUDL010000005">
    <property type="protein sequence ID" value="MCH4295620.1"/>
    <property type="molecule type" value="Genomic_DNA"/>
</dbReference>
<accession>A0AAJ1BIX9</accession>
<dbReference type="Proteomes" id="UP001297581">
    <property type="component" value="Unassembled WGS sequence"/>
</dbReference>
<protein>
    <submittedName>
        <fullName evidence="1">Uncharacterized protein</fullName>
    </submittedName>
</protein>
<reference evidence="1 2" key="1">
    <citation type="submission" date="2022-02" db="EMBL/GenBank/DDBJ databases">
        <title>The genome sequence of Shewanella sp. 3B26.</title>
        <authorList>
            <person name="Du J."/>
        </authorList>
    </citation>
    <scope>NUCLEOTIDE SEQUENCE [LARGE SCALE GENOMIC DNA]</scope>
    <source>
        <strain evidence="1 2">3B26</strain>
    </source>
</reference>
<comment type="caution">
    <text evidence="1">The sequence shown here is derived from an EMBL/GenBank/DDBJ whole genome shotgun (WGS) entry which is preliminary data.</text>
</comment>
<dbReference type="AlphaFoldDB" id="A0AAJ1BIX9"/>
<organism evidence="1 2">
    <name type="scientific">Shewanella zhuhaiensis</name>
    <dbReference type="NCBI Taxonomy" id="2919576"/>
    <lineage>
        <taxon>Bacteria</taxon>
        <taxon>Pseudomonadati</taxon>
        <taxon>Pseudomonadota</taxon>
        <taxon>Gammaproteobacteria</taxon>
        <taxon>Alteromonadales</taxon>
        <taxon>Shewanellaceae</taxon>
        <taxon>Shewanella</taxon>
    </lineage>
</organism>
<keyword evidence="2" id="KW-1185">Reference proteome</keyword>
<proteinExistence type="predicted"/>
<evidence type="ECO:0000313" key="2">
    <source>
        <dbReference type="Proteomes" id="UP001297581"/>
    </source>
</evidence>
<evidence type="ECO:0000313" key="1">
    <source>
        <dbReference type="EMBL" id="MCH4295620.1"/>
    </source>
</evidence>
<name>A0AAJ1BIX9_9GAMM</name>